<evidence type="ECO:0008006" key="3">
    <source>
        <dbReference type="Google" id="ProtNLM"/>
    </source>
</evidence>
<name>B1VHL6_CORU7</name>
<dbReference type="STRING" id="504474.cu1707"/>
<dbReference type="KEGG" id="cur:cu1707"/>
<dbReference type="AlphaFoldDB" id="B1VHL6"/>
<protein>
    <recommendedName>
        <fullName evidence="3">Abi-like protein</fullName>
    </recommendedName>
</protein>
<evidence type="ECO:0000313" key="1">
    <source>
        <dbReference type="EMBL" id="CAQ05666.1"/>
    </source>
</evidence>
<gene>
    <name evidence="1" type="ordered locus">cu1707</name>
</gene>
<dbReference type="EMBL" id="AM942444">
    <property type="protein sequence ID" value="CAQ05666.1"/>
    <property type="molecule type" value="Genomic_DNA"/>
</dbReference>
<evidence type="ECO:0000313" key="2">
    <source>
        <dbReference type="Proteomes" id="UP000001727"/>
    </source>
</evidence>
<organism evidence="1 2">
    <name type="scientific">Corynebacterium urealyticum (strain ATCC 43042 / DSM 7109)</name>
    <dbReference type="NCBI Taxonomy" id="504474"/>
    <lineage>
        <taxon>Bacteria</taxon>
        <taxon>Bacillati</taxon>
        <taxon>Actinomycetota</taxon>
        <taxon>Actinomycetes</taxon>
        <taxon>Mycobacteriales</taxon>
        <taxon>Corynebacteriaceae</taxon>
        <taxon>Corynebacterium</taxon>
    </lineage>
</organism>
<accession>B1VHL6</accession>
<reference evidence="1 2" key="1">
    <citation type="journal article" date="2008" name="J. Biotechnol.">
        <title>The lifestyle of Corynebacterium urealyticum derived from its complete genome sequence established by pyrosequencing.</title>
        <authorList>
            <person name="Tauch A."/>
            <person name="Trost E."/>
            <person name="Tilker A."/>
            <person name="Ludewig U."/>
            <person name="Schneiker S."/>
            <person name="Goesmann A."/>
            <person name="Arnold W."/>
            <person name="Bekel T."/>
            <person name="Brinkrolf K."/>
            <person name="Brune I."/>
            <person name="Goetker S."/>
            <person name="Kalinowski J."/>
            <person name="Kamp P.-B."/>
            <person name="Lobo F.P."/>
            <person name="Viehoever P."/>
            <person name="Weisshaar B."/>
            <person name="Soriano F."/>
            <person name="Droege M."/>
            <person name="Puehler A."/>
        </authorList>
    </citation>
    <scope>NUCLEOTIDE SEQUENCE [LARGE SCALE GENOMIC DNA]</scope>
    <source>
        <strain evidence="2">ATCC 43042 / DSM 7109</strain>
    </source>
</reference>
<proteinExistence type="predicted"/>
<sequence length="234" mass="26835">MARRETYLRIAEQHGACDTQAILLAMQLYVWNGDLAAAVDRATGEVEVYLRNFIDKSFSQWNESSVAGTHEWLTQPASPLTKLVNTSRGSILSLAHTDTVRGKPTHHDYVAGLSFGTWVHLLPRPHAGSKNAHVRLWREALEPKLGTSDRVNFQRQAMRIKDMRNRATHRRPLVKDIKSLSQVHRDSVEILRAIDHDLGEWFRIQKWIPVVLNDSGLNDKMCVRIRRFVWVDQG</sequence>
<dbReference type="Proteomes" id="UP000001727">
    <property type="component" value="Chromosome"/>
</dbReference>
<dbReference type="HOGENOM" id="CLU_1183433_0_0_11"/>
<keyword evidence="2" id="KW-1185">Reference proteome</keyword>